<dbReference type="InterPro" id="IPR015424">
    <property type="entry name" value="PyrdxlP-dep_Trfase"/>
</dbReference>
<dbReference type="Gene3D" id="3.40.640.10">
    <property type="entry name" value="Type I PLP-dependent aspartate aminotransferase-like (Major domain)"/>
    <property type="match status" value="1"/>
</dbReference>
<proteinExistence type="predicted"/>
<name>A0A517MIL9_9BACT</name>
<feature type="modified residue" description="N6-(pyridoxal phosphate)lysine" evidence="4">
    <location>
        <position position="460"/>
    </location>
</feature>
<comment type="cofactor">
    <cofactor evidence="1 4">
        <name>pyridoxal 5'-phosphate</name>
        <dbReference type="ChEBI" id="CHEBI:597326"/>
    </cofactor>
</comment>
<sequence>MTKSRDSQSQGFREAKQAVRNLPSSAFLTDLDSAGSRAVEAWFLGPKGENADELEKLVVQAVRDQAFWRRNFHPNDPTHISEEIKRTDDYVEAQGALREGFEELLAFLKKSVPFFSMRYQGHMNWDTTIPGILGYFAAMLYNPNNVAFEGSTATTILELLVGDDLCQMLGYRIPSEDESTTGAIRPWGHITCDGTVANIEAIWSARNLKFYPIALQKALQQDVRLGAARGLRVRLPTGGEENLVSLSLWQLLNLHADEVLAIPTKLELDFGIDGDVVADAVAKFSLQSLGMYEYGRLFSEKIAAPVFFVPGTKHYSFPKAAALLGMGADNVLGGLRDVAVDLDARLDVNQLRKQLQGCLEAKTPVVAVVAVVGTTEESSIDPIDDIIALRDEFAAKGLVFHVHADAAWGGYHRTVINESFDLPSPAFAAGPPLSAPLSNHSAKHLAALGRTDSITVDPHKSGYIPYPAGALCYRNSAMRDLVTFSAPVVFHGDAEPTVGIYGVEGSKPGAAAASVYLSHRVIRPTRHGYGKIIGQALFSCRKLYARLLTMAKEDDRFVVVPIPRLPSERANLTDAQIQVEIEKIRRLVDQMPAASIVNLDTDQVLNPEAMALLQEIGPDQNILAYAFNFKNADGTLNTSLPLANALNKEIYGRLSIDPGQDIYGYDLIVSTTDLERETYGDAFIEDYKRRLGVGQSAGDIVTVLRSVVMDPWVTETSKGSFIDVLEAEFRKAVNGALETVQPMQSRGY</sequence>
<reference evidence="6 7" key="1">
    <citation type="submission" date="2019-02" db="EMBL/GenBank/DDBJ databases">
        <title>Deep-cultivation of Planctomycetes and their phenomic and genomic characterization uncovers novel biology.</title>
        <authorList>
            <person name="Wiegand S."/>
            <person name="Jogler M."/>
            <person name="Boedeker C."/>
            <person name="Pinto D."/>
            <person name="Vollmers J."/>
            <person name="Rivas-Marin E."/>
            <person name="Kohn T."/>
            <person name="Peeters S.H."/>
            <person name="Heuer A."/>
            <person name="Rast P."/>
            <person name="Oberbeckmann S."/>
            <person name="Bunk B."/>
            <person name="Jeske O."/>
            <person name="Meyerdierks A."/>
            <person name="Storesund J.E."/>
            <person name="Kallscheuer N."/>
            <person name="Luecker S."/>
            <person name="Lage O.M."/>
            <person name="Pohl T."/>
            <person name="Merkel B.J."/>
            <person name="Hornburger P."/>
            <person name="Mueller R.-W."/>
            <person name="Bruemmer F."/>
            <person name="Labrenz M."/>
            <person name="Spormann A.M."/>
            <person name="Op den Camp H."/>
            <person name="Overmann J."/>
            <person name="Amann R."/>
            <person name="Jetten M.S.M."/>
            <person name="Mascher T."/>
            <person name="Medema M.H."/>
            <person name="Devos D.P."/>
            <person name="Kaster A.-K."/>
            <person name="Ovreas L."/>
            <person name="Rohde M."/>
            <person name="Galperin M.Y."/>
            <person name="Jogler C."/>
        </authorList>
    </citation>
    <scope>NUCLEOTIDE SEQUENCE [LARGE SCALE GENOMIC DNA]</scope>
    <source>
        <strain evidence="6 7">FF011L</strain>
    </source>
</reference>
<feature type="domain" description="L-tyrosine decarboxylase C-terminal" evidence="5">
    <location>
        <begin position="614"/>
        <end position="717"/>
    </location>
</feature>
<dbReference type="EC" id="4.1.1.86" evidence="6"/>
<keyword evidence="3 6" id="KW-0456">Lyase</keyword>
<evidence type="ECO:0000256" key="2">
    <source>
        <dbReference type="ARBA" id="ARBA00022898"/>
    </source>
</evidence>
<dbReference type="GO" id="GO:0033983">
    <property type="term" value="F:diaminobutyrate decarboxylase activity"/>
    <property type="evidence" value="ECO:0007669"/>
    <property type="project" value="UniProtKB-EC"/>
</dbReference>
<dbReference type="KEGG" id="rml:FF011L_35200"/>
<dbReference type="InterPro" id="IPR049373">
    <property type="entry name" value="TyrDC_C"/>
</dbReference>
<evidence type="ECO:0000256" key="3">
    <source>
        <dbReference type="ARBA" id="ARBA00023239"/>
    </source>
</evidence>
<evidence type="ECO:0000313" key="7">
    <source>
        <dbReference type="Proteomes" id="UP000320672"/>
    </source>
</evidence>
<dbReference type="Pfam" id="PF00282">
    <property type="entry name" value="Pyridoxal_deC"/>
    <property type="match status" value="1"/>
</dbReference>
<dbReference type="Proteomes" id="UP000320672">
    <property type="component" value="Chromosome"/>
</dbReference>
<organism evidence="6 7">
    <name type="scientific">Roseimaritima multifibrata</name>
    <dbReference type="NCBI Taxonomy" id="1930274"/>
    <lineage>
        <taxon>Bacteria</taxon>
        <taxon>Pseudomonadati</taxon>
        <taxon>Planctomycetota</taxon>
        <taxon>Planctomycetia</taxon>
        <taxon>Pirellulales</taxon>
        <taxon>Pirellulaceae</taxon>
        <taxon>Roseimaritima</taxon>
    </lineage>
</organism>
<evidence type="ECO:0000259" key="5">
    <source>
        <dbReference type="Pfam" id="PF21391"/>
    </source>
</evidence>
<dbReference type="PANTHER" id="PTHR42735:SF4">
    <property type="entry name" value="PYRIDOXAL PHOSPHATE-DEPENDENT DECARBOXYLASE FAMILY PROTEIN"/>
    <property type="match status" value="1"/>
</dbReference>
<gene>
    <name evidence="6" type="primary">ddc_2</name>
    <name evidence="6" type="ORF">FF011L_35200</name>
</gene>
<dbReference type="InterPro" id="IPR002129">
    <property type="entry name" value="PyrdxlP-dep_de-COase"/>
</dbReference>
<dbReference type="RefSeq" id="WP_145352708.1">
    <property type="nucleotide sequence ID" value="NZ_CP036262.1"/>
</dbReference>
<accession>A0A517MIL9</accession>
<protein>
    <submittedName>
        <fullName evidence="6">L-2,4-diaminobutyrate decarboxylase</fullName>
        <ecNumber evidence="6">4.1.1.86</ecNumber>
    </submittedName>
</protein>
<dbReference type="AlphaFoldDB" id="A0A517MIL9"/>
<dbReference type="InterPro" id="IPR050477">
    <property type="entry name" value="GrpII_AminoAcid_Decarb"/>
</dbReference>
<dbReference type="OrthoDB" id="9803665at2"/>
<evidence type="ECO:0000256" key="1">
    <source>
        <dbReference type="ARBA" id="ARBA00001933"/>
    </source>
</evidence>
<dbReference type="SUPFAM" id="SSF53383">
    <property type="entry name" value="PLP-dependent transferases"/>
    <property type="match status" value="1"/>
</dbReference>
<dbReference type="PANTHER" id="PTHR42735">
    <property type="match status" value="1"/>
</dbReference>
<keyword evidence="2 4" id="KW-0663">Pyridoxal phosphate</keyword>
<dbReference type="GO" id="GO:0019752">
    <property type="term" value="P:carboxylic acid metabolic process"/>
    <property type="evidence" value="ECO:0007669"/>
    <property type="project" value="InterPro"/>
</dbReference>
<dbReference type="GO" id="GO:0030170">
    <property type="term" value="F:pyridoxal phosphate binding"/>
    <property type="evidence" value="ECO:0007669"/>
    <property type="project" value="InterPro"/>
</dbReference>
<keyword evidence="7" id="KW-1185">Reference proteome</keyword>
<dbReference type="Pfam" id="PF21391">
    <property type="entry name" value="tyr_de_CO2_C"/>
    <property type="match status" value="1"/>
</dbReference>
<evidence type="ECO:0000256" key="4">
    <source>
        <dbReference type="PIRSR" id="PIRSR602129-50"/>
    </source>
</evidence>
<dbReference type="EMBL" id="CP036262">
    <property type="protein sequence ID" value="QDS94739.1"/>
    <property type="molecule type" value="Genomic_DNA"/>
</dbReference>
<evidence type="ECO:0000313" key="6">
    <source>
        <dbReference type="EMBL" id="QDS94739.1"/>
    </source>
</evidence>
<dbReference type="InterPro" id="IPR015421">
    <property type="entry name" value="PyrdxlP-dep_Trfase_major"/>
</dbReference>